<sequence>MIYLQAKRFTEQKVGRPGVQKFVGALAGQQANKGVFMATSGFSRDAIEFAANVQQKVILINGPCLADQTIEHNLGVYTKHTYEVKEIDSDYFEDRGMSRKDYYEIQLSTYHFEHPVRS</sequence>
<name>A0ABU1AVX6_9BACT</name>
<dbReference type="InterPro" id="IPR052906">
    <property type="entry name" value="Type_IV_Methyl-Rstrct_Enzyme"/>
</dbReference>
<dbReference type="RefSeq" id="WP_308950742.1">
    <property type="nucleotide sequence ID" value="NZ_JARXHW010000027.1"/>
</dbReference>
<dbReference type="SUPFAM" id="SSF52980">
    <property type="entry name" value="Restriction endonuclease-like"/>
    <property type="match status" value="1"/>
</dbReference>
<dbReference type="EMBL" id="JARXHW010000027">
    <property type="protein sequence ID" value="MDQ8208236.1"/>
    <property type="molecule type" value="Genomic_DNA"/>
</dbReference>
<dbReference type="PANTHER" id="PTHR30015">
    <property type="entry name" value="MRR RESTRICTION SYSTEM PROTEIN"/>
    <property type="match status" value="1"/>
</dbReference>
<dbReference type="Gene3D" id="3.40.1350.10">
    <property type="match status" value="1"/>
</dbReference>
<dbReference type="EC" id="3.1.21.-" evidence="2"/>
<accession>A0ABU1AVX6</accession>
<dbReference type="GO" id="GO:0016787">
    <property type="term" value="F:hydrolase activity"/>
    <property type="evidence" value="ECO:0007669"/>
    <property type="project" value="UniProtKB-KW"/>
</dbReference>
<dbReference type="InterPro" id="IPR011856">
    <property type="entry name" value="tRNA_endonuc-like_dom_sf"/>
</dbReference>
<dbReference type="InterPro" id="IPR007560">
    <property type="entry name" value="Restrct_endonuc_IV_Mrr"/>
</dbReference>
<proteinExistence type="predicted"/>
<comment type="caution">
    <text evidence="2">The sequence shown here is derived from an EMBL/GenBank/DDBJ whole genome shotgun (WGS) entry which is preliminary data.</text>
</comment>
<dbReference type="GO" id="GO:0004519">
    <property type="term" value="F:endonuclease activity"/>
    <property type="evidence" value="ECO:0007669"/>
    <property type="project" value="UniProtKB-KW"/>
</dbReference>
<dbReference type="Pfam" id="PF04471">
    <property type="entry name" value="Mrr_cat"/>
    <property type="match status" value="1"/>
</dbReference>
<organism evidence="2 3">
    <name type="scientific">Thalassobacterium maritimum</name>
    <dbReference type="NCBI Taxonomy" id="3041265"/>
    <lineage>
        <taxon>Bacteria</taxon>
        <taxon>Pseudomonadati</taxon>
        <taxon>Verrucomicrobiota</taxon>
        <taxon>Opitutia</taxon>
        <taxon>Puniceicoccales</taxon>
        <taxon>Coraliomargaritaceae</taxon>
        <taxon>Thalassobacterium</taxon>
    </lineage>
</organism>
<dbReference type="PANTHER" id="PTHR30015:SF7">
    <property type="entry name" value="TYPE IV METHYL-DIRECTED RESTRICTION ENZYME ECOKMRR"/>
    <property type="match status" value="1"/>
</dbReference>
<evidence type="ECO:0000313" key="3">
    <source>
        <dbReference type="Proteomes" id="UP001225316"/>
    </source>
</evidence>
<gene>
    <name evidence="2" type="ORF">QEH52_12000</name>
</gene>
<protein>
    <submittedName>
        <fullName evidence="2">Restriction endonuclease</fullName>
        <ecNumber evidence="2">3.1.21.-</ecNumber>
    </submittedName>
</protein>
<reference evidence="2 3" key="1">
    <citation type="submission" date="2023-04" db="EMBL/GenBank/DDBJ databases">
        <title>A novel bacteria isolated from coastal sediment.</title>
        <authorList>
            <person name="Liu X.-J."/>
            <person name="Du Z.-J."/>
        </authorList>
    </citation>
    <scope>NUCLEOTIDE SEQUENCE [LARGE SCALE GENOMIC DNA]</scope>
    <source>
        <strain evidence="2 3">SDUM461003</strain>
    </source>
</reference>
<keyword evidence="3" id="KW-1185">Reference proteome</keyword>
<keyword evidence="2" id="KW-0378">Hydrolase</keyword>
<evidence type="ECO:0000313" key="2">
    <source>
        <dbReference type="EMBL" id="MDQ8208236.1"/>
    </source>
</evidence>
<keyword evidence="2" id="KW-0540">Nuclease</keyword>
<dbReference type="Proteomes" id="UP001225316">
    <property type="component" value="Unassembled WGS sequence"/>
</dbReference>
<evidence type="ECO:0000259" key="1">
    <source>
        <dbReference type="Pfam" id="PF04471"/>
    </source>
</evidence>
<dbReference type="InterPro" id="IPR011335">
    <property type="entry name" value="Restrct_endonuc-II-like"/>
</dbReference>
<feature type="domain" description="Restriction endonuclease type IV Mrr" evidence="1">
    <location>
        <begin position="2"/>
        <end position="67"/>
    </location>
</feature>
<keyword evidence="2" id="KW-0255">Endonuclease</keyword>